<dbReference type="GO" id="GO:0047938">
    <property type="term" value="F:glucose-6-phosphate 1-epimerase activity"/>
    <property type="evidence" value="ECO:0007669"/>
    <property type="project" value="TreeGrafter"/>
</dbReference>
<sequence>WFCNFELLLRISLNPGKLTLIPRVRNTDNKAFSFMFALRNYLSVSDISEVHIEGLETLDYFDNLMHKK</sequence>
<gene>
    <name evidence="1" type="ORF">CFOL_v3_28102</name>
</gene>
<dbReference type="GO" id="GO:0005737">
    <property type="term" value="C:cytoplasm"/>
    <property type="evidence" value="ECO:0007669"/>
    <property type="project" value="TreeGrafter"/>
</dbReference>
<dbReference type="InterPro" id="IPR011013">
    <property type="entry name" value="Gal_mutarotase_sf_dom"/>
</dbReference>
<organism evidence="1 2">
    <name type="scientific">Cephalotus follicularis</name>
    <name type="common">Albany pitcher plant</name>
    <dbReference type="NCBI Taxonomy" id="3775"/>
    <lineage>
        <taxon>Eukaryota</taxon>
        <taxon>Viridiplantae</taxon>
        <taxon>Streptophyta</taxon>
        <taxon>Embryophyta</taxon>
        <taxon>Tracheophyta</taxon>
        <taxon>Spermatophyta</taxon>
        <taxon>Magnoliopsida</taxon>
        <taxon>eudicotyledons</taxon>
        <taxon>Gunneridae</taxon>
        <taxon>Pentapetalae</taxon>
        <taxon>rosids</taxon>
        <taxon>fabids</taxon>
        <taxon>Oxalidales</taxon>
        <taxon>Cephalotaceae</taxon>
        <taxon>Cephalotus</taxon>
    </lineage>
</organism>
<feature type="non-terminal residue" evidence="1">
    <location>
        <position position="68"/>
    </location>
</feature>
<name>A0A1Q3CWR1_CEPFO</name>
<dbReference type="AlphaFoldDB" id="A0A1Q3CWR1"/>
<reference evidence="2" key="1">
    <citation type="submission" date="2016-04" db="EMBL/GenBank/DDBJ databases">
        <title>Cephalotus genome sequencing.</title>
        <authorList>
            <person name="Fukushima K."/>
            <person name="Hasebe M."/>
            <person name="Fang X."/>
        </authorList>
    </citation>
    <scope>NUCLEOTIDE SEQUENCE [LARGE SCALE GENOMIC DNA]</scope>
    <source>
        <strain evidence="2">cv. St1</strain>
    </source>
</reference>
<proteinExistence type="predicted"/>
<dbReference type="Proteomes" id="UP000187406">
    <property type="component" value="Unassembled WGS sequence"/>
</dbReference>
<dbReference type="STRING" id="3775.A0A1Q3CWR1"/>
<evidence type="ECO:0000313" key="1">
    <source>
        <dbReference type="EMBL" id="GAV84660.1"/>
    </source>
</evidence>
<protein>
    <submittedName>
        <fullName evidence="1">Aldose_epim domain-containing protein</fullName>
    </submittedName>
</protein>
<dbReference type="Pfam" id="PF01263">
    <property type="entry name" value="Aldose_epim"/>
    <property type="match status" value="1"/>
</dbReference>
<dbReference type="InParanoid" id="A0A1Q3CWR1"/>
<evidence type="ECO:0000313" key="2">
    <source>
        <dbReference type="Proteomes" id="UP000187406"/>
    </source>
</evidence>
<dbReference type="SUPFAM" id="SSF74650">
    <property type="entry name" value="Galactose mutarotase-like"/>
    <property type="match status" value="1"/>
</dbReference>
<accession>A0A1Q3CWR1</accession>
<dbReference type="InterPro" id="IPR008183">
    <property type="entry name" value="Aldose_1/G6P_1-epimerase"/>
</dbReference>
<dbReference type="InterPro" id="IPR014718">
    <property type="entry name" value="GH-type_carb-bd"/>
</dbReference>
<dbReference type="OrthoDB" id="1704273at2759"/>
<comment type="caution">
    <text evidence="1">The sequence shown here is derived from an EMBL/GenBank/DDBJ whole genome shotgun (WGS) entry which is preliminary data.</text>
</comment>
<dbReference type="EMBL" id="BDDD01003289">
    <property type="protein sequence ID" value="GAV84660.1"/>
    <property type="molecule type" value="Genomic_DNA"/>
</dbReference>
<dbReference type="PANTHER" id="PTHR11122:SF33">
    <property type="entry name" value="GLUCOSE-6-PHOSPHATE 1-EPIMERASE"/>
    <property type="match status" value="1"/>
</dbReference>
<dbReference type="GO" id="GO:0030246">
    <property type="term" value="F:carbohydrate binding"/>
    <property type="evidence" value="ECO:0007669"/>
    <property type="project" value="InterPro"/>
</dbReference>
<dbReference type="GO" id="GO:0005975">
    <property type="term" value="P:carbohydrate metabolic process"/>
    <property type="evidence" value="ECO:0007669"/>
    <property type="project" value="InterPro"/>
</dbReference>
<dbReference type="Gene3D" id="2.70.98.10">
    <property type="match status" value="1"/>
</dbReference>
<feature type="non-terminal residue" evidence="1">
    <location>
        <position position="1"/>
    </location>
</feature>
<dbReference type="PANTHER" id="PTHR11122">
    <property type="entry name" value="APOSPORY-ASSOCIATED PROTEIN C-RELATED"/>
    <property type="match status" value="1"/>
</dbReference>
<keyword evidence="2" id="KW-1185">Reference proteome</keyword>